<dbReference type="EMBL" id="UGOW01000001">
    <property type="protein sequence ID" value="STY18608.1"/>
    <property type="molecule type" value="Genomic_DNA"/>
</dbReference>
<dbReference type="STRING" id="45072.Lqua_2030"/>
<dbReference type="EMBL" id="LNYR01000031">
    <property type="protein sequence ID" value="KTD47637.1"/>
    <property type="molecule type" value="Genomic_DNA"/>
</dbReference>
<gene>
    <name evidence="2" type="ORF">Lqua_2030</name>
    <name evidence="3" type="ORF">NCTC12376_02429</name>
</gene>
<proteinExistence type="predicted"/>
<keyword evidence="1" id="KW-0472">Membrane</keyword>
<organism evidence="3 5">
    <name type="scientific">Legionella quateirensis</name>
    <dbReference type="NCBI Taxonomy" id="45072"/>
    <lineage>
        <taxon>Bacteria</taxon>
        <taxon>Pseudomonadati</taxon>
        <taxon>Pseudomonadota</taxon>
        <taxon>Gammaproteobacteria</taxon>
        <taxon>Legionellales</taxon>
        <taxon>Legionellaceae</taxon>
        <taxon>Legionella</taxon>
    </lineage>
</organism>
<accession>A0A378KZ12</accession>
<sequence>MSDIHCEKTYRRGLFKQGLIGVFILLAVFLFLELFSRWIAVTSTAPFGESIRNDQKMMVSDSIKGGVVAIGDSIIARGFYPELFSSLLAEKLSKHYEVYNIGVDGTGIEQHRAYLRYILKKQVKPDWVIMNVSIHNLNLENFSFDANHVAHSNYVDNNSLDYYTRCFVLDKPTMAAKMYCKAARFSYFFRLVHFYHQQINTGAQAILHTNKWRVNNLFSGYPAISDKGFSPTFGTLSEESANAPLMHDAMVGQYTRAFANFKLGTDGLDIIIDELNAHSIKVVLVLAPMYQPLMRKIYDEYGLPSNDVLESTLSQYALRKNIAFVNLFEAYQNPIYFQDPVHLNIYGAIKFTSTLANRIINKQYTASNGYLNTEIFQYLKGSTVRTT</sequence>
<feature type="transmembrane region" description="Helical" evidence="1">
    <location>
        <begin position="18"/>
        <end position="40"/>
    </location>
</feature>
<dbReference type="RefSeq" id="WP_058474185.1">
    <property type="nucleotide sequence ID" value="NZ_CAAAIL010000001.1"/>
</dbReference>
<protein>
    <submittedName>
        <fullName evidence="3">Uncharacterized protein</fullName>
    </submittedName>
</protein>
<dbReference type="SUPFAM" id="SSF52266">
    <property type="entry name" value="SGNH hydrolase"/>
    <property type="match status" value="1"/>
</dbReference>
<dbReference type="Pfam" id="PF07611">
    <property type="entry name" value="DUF1574"/>
    <property type="match status" value="1"/>
</dbReference>
<dbReference type="AlphaFoldDB" id="A0A378KZ12"/>
<dbReference type="GO" id="GO:0016788">
    <property type="term" value="F:hydrolase activity, acting on ester bonds"/>
    <property type="evidence" value="ECO:0007669"/>
    <property type="project" value="UniProtKB-ARBA"/>
</dbReference>
<evidence type="ECO:0000313" key="4">
    <source>
        <dbReference type="Proteomes" id="UP000054639"/>
    </source>
</evidence>
<keyword evidence="1" id="KW-0812">Transmembrane</keyword>
<reference evidence="2 4" key="1">
    <citation type="submission" date="2015-11" db="EMBL/GenBank/DDBJ databases">
        <title>Genomic analysis of 38 Legionella species identifies large and diverse effector repertoires.</title>
        <authorList>
            <person name="Burstein D."/>
            <person name="Amaro F."/>
            <person name="Zusman T."/>
            <person name="Lifshitz Z."/>
            <person name="Cohen O."/>
            <person name="Gilbert J.A."/>
            <person name="Pupko T."/>
            <person name="Shuman H.A."/>
            <person name="Segal G."/>
        </authorList>
    </citation>
    <scope>NUCLEOTIDE SEQUENCE [LARGE SCALE GENOMIC DNA]</scope>
    <source>
        <strain evidence="2 4">ATCC 49507</strain>
    </source>
</reference>
<dbReference type="Proteomes" id="UP000054639">
    <property type="component" value="Unassembled WGS sequence"/>
</dbReference>
<reference evidence="3 5" key="2">
    <citation type="submission" date="2018-06" db="EMBL/GenBank/DDBJ databases">
        <authorList>
            <consortium name="Pathogen Informatics"/>
            <person name="Doyle S."/>
        </authorList>
    </citation>
    <scope>NUCLEOTIDE SEQUENCE [LARGE SCALE GENOMIC DNA]</scope>
    <source>
        <strain evidence="3 5">NCTC12376</strain>
    </source>
</reference>
<dbReference type="CDD" id="cd00229">
    <property type="entry name" value="SGNH_hydrolase"/>
    <property type="match status" value="1"/>
</dbReference>
<evidence type="ECO:0000313" key="5">
    <source>
        <dbReference type="Proteomes" id="UP000254230"/>
    </source>
</evidence>
<dbReference type="OrthoDB" id="5644762at2"/>
<name>A0A378KZ12_9GAMM</name>
<dbReference type="InterPro" id="IPR036514">
    <property type="entry name" value="SGNH_hydro_sf"/>
</dbReference>
<dbReference type="InterPro" id="IPR011468">
    <property type="entry name" value="DUF1574"/>
</dbReference>
<evidence type="ECO:0000313" key="2">
    <source>
        <dbReference type="EMBL" id="KTD47637.1"/>
    </source>
</evidence>
<dbReference type="Gene3D" id="3.40.50.1110">
    <property type="entry name" value="SGNH hydrolase"/>
    <property type="match status" value="2"/>
</dbReference>
<evidence type="ECO:0000313" key="3">
    <source>
        <dbReference type="EMBL" id="STY18608.1"/>
    </source>
</evidence>
<keyword evidence="4" id="KW-1185">Reference proteome</keyword>
<dbReference type="Proteomes" id="UP000254230">
    <property type="component" value="Unassembled WGS sequence"/>
</dbReference>
<keyword evidence="1" id="KW-1133">Transmembrane helix</keyword>
<evidence type="ECO:0000256" key="1">
    <source>
        <dbReference type="SAM" id="Phobius"/>
    </source>
</evidence>